<dbReference type="RefSeq" id="XP_033596927.1">
    <property type="nucleotide sequence ID" value="XM_033747504.1"/>
</dbReference>
<feature type="compositionally biased region" description="Basic and acidic residues" evidence="1">
    <location>
        <begin position="266"/>
        <end position="275"/>
    </location>
</feature>
<sequence>MDHSREAPWAEHEKTYLFAEILKGSLSSPALFAIIRDNHIQPRWTEIALPPGRSLRSCQTAFSEFIGADHRALPLQPQPTPLLNPVQDLPRKRPIHPDLAPSSARPLQPRPPIAYSNDPYGSPYAASSMGEPAHKKKRGRPTKAEAQQRAHDAMLRGEVYPPPNKKKPARPSVTGSDGGTTPVAGASSANPFERASTPPQPPMEVEETSSGKRRRTRPTRSELSERHSEHGMQPLASPRQSHSSRPDTGRAPYHQSAPPEEQGSITERRDIRMEGAEEFSTPQAQIETLYPLHHTSQQQPQQQQQQQQASSAPSLPPPPPPRPQSQSSQQTPTSRSFKETVGM</sequence>
<feature type="compositionally biased region" description="Basic and acidic residues" evidence="1">
    <location>
        <begin position="219"/>
        <end position="230"/>
    </location>
</feature>
<dbReference type="EMBL" id="ML996580">
    <property type="protein sequence ID" value="KAF2754476.1"/>
    <property type="molecule type" value="Genomic_DNA"/>
</dbReference>
<keyword evidence="3" id="KW-1185">Reference proteome</keyword>
<evidence type="ECO:0000256" key="1">
    <source>
        <dbReference type="SAM" id="MobiDB-lite"/>
    </source>
</evidence>
<dbReference type="AlphaFoldDB" id="A0A6A6VXE1"/>
<accession>A0A6A6VXE1</accession>
<evidence type="ECO:0000313" key="2">
    <source>
        <dbReference type="EMBL" id="KAF2754476.1"/>
    </source>
</evidence>
<dbReference type="Proteomes" id="UP000799437">
    <property type="component" value="Unassembled WGS sequence"/>
</dbReference>
<reference evidence="2" key="1">
    <citation type="journal article" date="2020" name="Stud. Mycol.">
        <title>101 Dothideomycetes genomes: a test case for predicting lifestyles and emergence of pathogens.</title>
        <authorList>
            <person name="Haridas S."/>
            <person name="Albert R."/>
            <person name="Binder M."/>
            <person name="Bloem J."/>
            <person name="Labutti K."/>
            <person name="Salamov A."/>
            <person name="Andreopoulos B."/>
            <person name="Baker S."/>
            <person name="Barry K."/>
            <person name="Bills G."/>
            <person name="Bluhm B."/>
            <person name="Cannon C."/>
            <person name="Castanera R."/>
            <person name="Culley D."/>
            <person name="Daum C."/>
            <person name="Ezra D."/>
            <person name="Gonzalez J."/>
            <person name="Henrissat B."/>
            <person name="Kuo A."/>
            <person name="Liang C."/>
            <person name="Lipzen A."/>
            <person name="Lutzoni F."/>
            <person name="Magnuson J."/>
            <person name="Mondo S."/>
            <person name="Nolan M."/>
            <person name="Ohm R."/>
            <person name="Pangilinan J."/>
            <person name="Park H.-J."/>
            <person name="Ramirez L."/>
            <person name="Alfaro M."/>
            <person name="Sun H."/>
            <person name="Tritt A."/>
            <person name="Yoshinaga Y."/>
            <person name="Zwiers L.-H."/>
            <person name="Turgeon B."/>
            <person name="Goodwin S."/>
            <person name="Spatafora J."/>
            <person name="Crous P."/>
            <person name="Grigoriev I."/>
        </authorList>
    </citation>
    <scope>NUCLEOTIDE SEQUENCE</scope>
    <source>
        <strain evidence="2">CBS 121739</strain>
    </source>
</reference>
<feature type="compositionally biased region" description="Low complexity" evidence="1">
    <location>
        <begin position="296"/>
        <end position="313"/>
    </location>
</feature>
<name>A0A6A6VXE1_9PEZI</name>
<feature type="compositionally biased region" description="Low complexity" evidence="1">
    <location>
        <begin position="324"/>
        <end position="335"/>
    </location>
</feature>
<dbReference type="OrthoDB" id="5371646at2759"/>
<feature type="compositionally biased region" description="Basic and acidic residues" evidence="1">
    <location>
        <begin position="142"/>
        <end position="155"/>
    </location>
</feature>
<evidence type="ECO:0000313" key="3">
    <source>
        <dbReference type="Proteomes" id="UP000799437"/>
    </source>
</evidence>
<feature type="region of interest" description="Disordered" evidence="1">
    <location>
        <begin position="73"/>
        <end position="343"/>
    </location>
</feature>
<dbReference type="GeneID" id="54488558"/>
<feature type="compositionally biased region" description="Pro residues" evidence="1">
    <location>
        <begin position="314"/>
        <end position="323"/>
    </location>
</feature>
<protein>
    <submittedName>
        <fullName evidence="2">Uncharacterized protein</fullName>
    </submittedName>
</protein>
<proteinExistence type="predicted"/>
<gene>
    <name evidence="2" type="ORF">EJ05DRAFT_504015</name>
</gene>
<organism evidence="2 3">
    <name type="scientific">Pseudovirgaria hyperparasitica</name>
    <dbReference type="NCBI Taxonomy" id="470096"/>
    <lineage>
        <taxon>Eukaryota</taxon>
        <taxon>Fungi</taxon>
        <taxon>Dikarya</taxon>
        <taxon>Ascomycota</taxon>
        <taxon>Pezizomycotina</taxon>
        <taxon>Dothideomycetes</taxon>
        <taxon>Dothideomycetes incertae sedis</taxon>
        <taxon>Acrospermales</taxon>
        <taxon>Acrospermaceae</taxon>
        <taxon>Pseudovirgaria</taxon>
    </lineage>
</organism>